<evidence type="ECO:0000256" key="2">
    <source>
        <dbReference type="ARBA" id="ARBA00007430"/>
    </source>
</evidence>
<dbReference type="EMBL" id="PPTX01000016">
    <property type="protein sequence ID" value="RDB78129.1"/>
    <property type="molecule type" value="Genomic_DNA"/>
</dbReference>
<feature type="transmembrane region" description="Helical" evidence="7">
    <location>
        <begin position="123"/>
        <end position="140"/>
    </location>
</feature>
<proteinExistence type="inferred from homology"/>
<dbReference type="Pfam" id="PF13440">
    <property type="entry name" value="Polysacc_synt_3"/>
    <property type="match status" value="1"/>
</dbReference>
<reference evidence="10 11" key="1">
    <citation type="journal article" date="2018" name="Elife">
        <title>Discovery and characterization of a prevalent human gut bacterial enzyme sufficient for the inactivation of a family of plant toxins.</title>
        <authorList>
            <person name="Koppel N."/>
            <person name="Bisanz J.E."/>
            <person name="Pandelia M.E."/>
            <person name="Turnbaugh P.J."/>
            <person name="Balskus E.P."/>
        </authorList>
    </citation>
    <scope>NUCLEOTIDE SEQUENCE [LARGE SCALE GENOMIC DNA]</scope>
    <source>
        <strain evidence="9 10">MR1 #12</strain>
        <strain evidence="8 11">W1 BHI 6</strain>
    </source>
</reference>
<keyword evidence="3" id="KW-1003">Cell membrane</keyword>
<evidence type="ECO:0000256" key="3">
    <source>
        <dbReference type="ARBA" id="ARBA00022475"/>
    </source>
</evidence>
<keyword evidence="6 7" id="KW-0472">Membrane</keyword>
<feature type="transmembrane region" description="Helical" evidence="7">
    <location>
        <begin position="362"/>
        <end position="383"/>
    </location>
</feature>
<evidence type="ECO:0000256" key="6">
    <source>
        <dbReference type="ARBA" id="ARBA00023136"/>
    </source>
</evidence>
<evidence type="ECO:0000313" key="11">
    <source>
        <dbReference type="Proteomes" id="UP000253970"/>
    </source>
</evidence>
<comment type="subcellular location">
    <subcellularLocation>
        <location evidence="1">Cell membrane</location>
        <topology evidence="1">Multi-pass membrane protein</topology>
    </subcellularLocation>
</comment>
<dbReference type="CDD" id="cd13127">
    <property type="entry name" value="MATE_tuaB_like"/>
    <property type="match status" value="1"/>
</dbReference>
<dbReference type="GO" id="GO:0005886">
    <property type="term" value="C:plasma membrane"/>
    <property type="evidence" value="ECO:0007669"/>
    <property type="project" value="UniProtKB-SubCell"/>
</dbReference>
<evidence type="ECO:0000256" key="5">
    <source>
        <dbReference type="ARBA" id="ARBA00022989"/>
    </source>
</evidence>
<feature type="transmembrane region" description="Helical" evidence="7">
    <location>
        <begin position="389"/>
        <end position="406"/>
    </location>
</feature>
<keyword evidence="5 7" id="KW-1133">Transmembrane helix</keyword>
<dbReference type="PANTHER" id="PTHR30250:SF10">
    <property type="entry name" value="LIPOPOLYSACCHARIDE BIOSYNTHESIS PROTEIN WZXC"/>
    <property type="match status" value="1"/>
</dbReference>
<dbReference type="EMBL" id="PPTU01000018">
    <property type="protein sequence ID" value="RDB68684.1"/>
    <property type="molecule type" value="Genomic_DNA"/>
</dbReference>
<gene>
    <name evidence="9" type="ORF">C1872_10560</name>
    <name evidence="8" type="ORF">C1875_11070</name>
</gene>
<feature type="transmembrane region" description="Helical" evidence="7">
    <location>
        <begin position="295"/>
        <end position="315"/>
    </location>
</feature>
<name>A0A369MSQ4_EGGLN</name>
<comment type="caution">
    <text evidence="9">The sequence shown here is derived from an EMBL/GenBank/DDBJ whole genome shotgun (WGS) entry which is preliminary data.</text>
</comment>
<evidence type="ECO:0000313" key="9">
    <source>
        <dbReference type="EMBL" id="RDB78129.1"/>
    </source>
</evidence>
<dbReference type="InterPro" id="IPR050833">
    <property type="entry name" value="Poly_Biosynth_Transport"/>
</dbReference>
<feature type="transmembrane region" description="Helical" evidence="7">
    <location>
        <begin position="178"/>
        <end position="200"/>
    </location>
</feature>
<feature type="transmembrane region" description="Helical" evidence="7">
    <location>
        <begin position="427"/>
        <end position="448"/>
    </location>
</feature>
<evidence type="ECO:0000256" key="4">
    <source>
        <dbReference type="ARBA" id="ARBA00022692"/>
    </source>
</evidence>
<protein>
    <submittedName>
        <fullName evidence="9">Lipopolysaccharide biosynthesis protein</fullName>
    </submittedName>
</protein>
<feature type="transmembrane region" description="Helical" evidence="7">
    <location>
        <begin position="88"/>
        <end position="111"/>
    </location>
</feature>
<feature type="transmembrane region" description="Helical" evidence="7">
    <location>
        <begin position="454"/>
        <end position="472"/>
    </location>
</feature>
<dbReference type="AlphaFoldDB" id="A0A369MSQ4"/>
<evidence type="ECO:0000313" key="10">
    <source>
        <dbReference type="Proteomes" id="UP000253752"/>
    </source>
</evidence>
<dbReference type="Proteomes" id="UP000253752">
    <property type="component" value="Unassembled WGS sequence"/>
</dbReference>
<feature type="transmembrane region" description="Helical" evidence="7">
    <location>
        <begin position="152"/>
        <end position="172"/>
    </location>
</feature>
<comment type="similarity">
    <text evidence="2">Belongs to the polysaccharide synthase family.</text>
</comment>
<evidence type="ECO:0000256" key="7">
    <source>
        <dbReference type="SAM" id="Phobius"/>
    </source>
</evidence>
<accession>A0A369MSQ4</accession>
<dbReference type="PANTHER" id="PTHR30250">
    <property type="entry name" value="PST FAMILY PREDICTED COLANIC ACID TRANSPORTER"/>
    <property type="match status" value="1"/>
</dbReference>
<organism evidence="9 10">
    <name type="scientific">Eggerthella lenta</name>
    <name type="common">Eubacterium lentum</name>
    <dbReference type="NCBI Taxonomy" id="84112"/>
    <lineage>
        <taxon>Bacteria</taxon>
        <taxon>Bacillati</taxon>
        <taxon>Actinomycetota</taxon>
        <taxon>Coriobacteriia</taxon>
        <taxon>Eggerthellales</taxon>
        <taxon>Eggerthellaceae</taxon>
        <taxon>Eggerthella</taxon>
    </lineage>
</organism>
<feature type="transmembrane region" description="Helical" evidence="7">
    <location>
        <begin position="327"/>
        <end position="350"/>
    </location>
</feature>
<evidence type="ECO:0000256" key="1">
    <source>
        <dbReference type="ARBA" id="ARBA00004651"/>
    </source>
</evidence>
<sequence>MKTRCLQMPFNPRDSVARSLAWSFLEQGGSKVVTLFVQIVLARILAPEEFGIMAILLVLVNVADAVSQSGLGTALIQKSKTTDVECSTAFWLSMAVASLLFCLLFTVAPVVSAFYGERSFTPLLRVLSVVIVFNSMNSILRSRLQSAMDFKGLFKANVLAIVVSSAFGVGLALSGFGIWALVIQVVSQSACATLMLYLAASWRPSLLFDREAAKELFGYGWKICATGILNVLYMGASDLIIGKACSTGDLGYYSQGRKWPGAVVSIASNALQNVFFPVFSSLKDDRPALVRMMRACLLSGSLVVVPAAFFCAASAEPIVALLLTEKWLPSVPIFQMACLSNSVLLLQLVNLRAYMALGRSGLYLKLQVVKVVLGGVVICAAAAVSKDIYVVSFFTAATAVLSVLLVDMQPAMRFVGYSRSCQLKDSLPIYLLSTAAAGAAFCVSFAGLSYGAQLLFEATVFSLIYIGGIKLLNIEGAKDFKNLAKRLLHEKDEKL</sequence>
<dbReference type="Proteomes" id="UP000253970">
    <property type="component" value="Unassembled WGS sequence"/>
</dbReference>
<keyword evidence="4 7" id="KW-0812">Transmembrane</keyword>
<evidence type="ECO:0000313" key="8">
    <source>
        <dbReference type="EMBL" id="RDB68684.1"/>
    </source>
</evidence>